<evidence type="ECO:0000256" key="1">
    <source>
        <dbReference type="SAM" id="MobiDB-lite"/>
    </source>
</evidence>
<dbReference type="InterPro" id="IPR018691">
    <property type="entry name" value="DUF2188"/>
</dbReference>
<protein>
    <recommendedName>
        <fullName evidence="4">DUF2188 domain-containing protein</fullName>
    </recommendedName>
</protein>
<keyword evidence="3" id="KW-1185">Reference proteome</keyword>
<evidence type="ECO:0008006" key="4">
    <source>
        <dbReference type="Google" id="ProtNLM"/>
    </source>
</evidence>
<dbReference type="Pfam" id="PF09954">
    <property type="entry name" value="DUF2188"/>
    <property type="match status" value="1"/>
</dbReference>
<dbReference type="KEGG" id="amn:RAM_16610"/>
<reference evidence="2 3" key="1">
    <citation type="journal article" date="2011" name="J. Bacteriol.">
        <title>Whole genome sequence of the rifamycin B-producing strain Amycolatopsis mediterranei S699.</title>
        <authorList>
            <person name="Verma M."/>
            <person name="Kaur J."/>
            <person name="Kumar M."/>
            <person name="Kumari K."/>
            <person name="Saxena A."/>
            <person name="Anand S."/>
            <person name="Nigam A."/>
            <person name="Ravi V."/>
            <person name="Raghuvanshi S."/>
            <person name="Khurana P."/>
            <person name="Tyagi A.K."/>
            <person name="Khurana J.P."/>
            <person name="Lal R."/>
        </authorList>
    </citation>
    <scope>NUCLEOTIDE SEQUENCE [LARGE SCALE GENOMIC DNA]</scope>
    <source>
        <strain evidence="2 3">S699</strain>
    </source>
</reference>
<proteinExistence type="predicted"/>
<gene>
    <name evidence="2" type="ordered locus">RAM_16610</name>
</gene>
<sequence>MGGGVVAEGDVHTYYEDGLWKNRVEGGRRASNTSPRRVDAVLAGRQIARKRRVGHFVHTPEGEVETERDFRPRVPRTDHGR</sequence>
<dbReference type="EMBL" id="CP002896">
    <property type="protein sequence ID" value="AEK41810.1"/>
    <property type="molecule type" value="Genomic_DNA"/>
</dbReference>
<name>A0A9R0NW93_AMYMS</name>
<dbReference type="Proteomes" id="UP000006138">
    <property type="component" value="Chromosome"/>
</dbReference>
<accession>A0A9R0NW93</accession>
<organism evidence="2 3">
    <name type="scientific">Amycolatopsis mediterranei (strain S699)</name>
    <name type="common">Nocardia mediterranei</name>
    <dbReference type="NCBI Taxonomy" id="713604"/>
    <lineage>
        <taxon>Bacteria</taxon>
        <taxon>Bacillati</taxon>
        <taxon>Actinomycetota</taxon>
        <taxon>Actinomycetes</taxon>
        <taxon>Pseudonocardiales</taxon>
        <taxon>Pseudonocardiaceae</taxon>
        <taxon>Amycolatopsis</taxon>
    </lineage>
</organism>
<feature type="region of interest" description="Disordered" evidence="1">
    <location>
        <begin position="62"/>
        <end position="81"/>
    </location>
</feature>
<dbReference type="AlphaFoldDB" id="A0A9R0NW93"/>
<evidence type="ECO:0000313" key="3">
    <source>
        <dbReference type="Proteomes" id="UP000006138"/>
    </source>
</evidence>
<evidence type="ECO:0000313" key="2">
    <source>
        <dbReference type="EMBL" id="AEK41810.1"/>
    </source>
</evidence>